<gene>
    <name evidence="4" type="ORF">HYQ43_15985</name>
</gene>
<dbReference type="Pfam" id="PF00043">
    <property type="entry name" value="GST_C"/>
    <property type="match status" value="1"/>
</dbReference>
<dbReference type="SFLD" id="SFLDG00358">
    <property type="entry name" value="Main_(cytGST)"/>
    <property type="match status" value="1"/>
</dbReference>
<dbReference type="InterPro" id="IPR040079">
    <property type="entry name" value="Glutathione_S-Trfase"/>
</dbReference>
<dbReference type="InterPro" id="IPR004045">
    <property type="entry name" value="Glutathione_S-Trfase_N"/>
</dbReference>
<dbReference type="Proteomes" id="UP000509322">
    <property type="component" value="Chromosome 2"/>
</dbReference>
<dbReference type="InterPro" id="IPR010987">
    <property type="entry name" value="Glutathione-S-Trfase_C-like"/>
</dbReference>
<dbReference type="Gene3D" id="3.40.30.10">
    <property type="entry name" value="Glutaredoxin"/>
    <property type="match status" value="1"/>
</dbReference>
<dbReference type="SUPFAM" id="SSF52833">
    <property type="entry name" value="Thioredoxin-like"/>
    <property type="match status" value="1"/>
</dbReference>
<dbReference type="PANTHER" id="PTHR44051">
    <property type="entry name" value="GLUTATHIONE S-TRANSFERASE-RELATED"/>
    <property type="match status" value="1"/>
</dbReference>
<comment type="similarity">
    <text evidence="1">Belongs to the GST superfamily.</text>
</comment>
<accession>A0A7H9BW75</accession>
<dbReference type="InterPro" id="IPR036249">
    <property type="entry name" value="Thioredoxin-like_sf"/>
</dbReference>
<feature type="domain" description="GST N-terminal" evidence="2">
    <location>
        <begin position="23"/>
        <end position="86"/>
    </location>
</feature>
<dbReference type="CDD" id="cd03046">
    <property type="entry name" value="GST_N_GTT1_like"/>
    <property type="match status" value="1"/>
</dbReference>
<keyword evidence="4" id="KW-0808">Transferase</keyword>
<dbReference type="InterPro" id="IPR004046">
    <property type="entry name" value="GST_C"/>
</dbReference>
<sequence length="210" mass="23407">MTYAITTYDWVPPFAVGYVRDLRIRWACEEAGLPYQIETTSVREKTPQHFARQPFGQVPILRDGELSLFESGAILLYLGERSEALMPREAAARAETQQWLIAALNSLEPAVMAMVLARIFDQDARAEELALPRLHERLGQLVPVLEGRDFIAAGRFTIADLLLADVLRVVDSVGELAVHPVLSAYMNRITARPAFRRAHAAQVAHFAQAA</sequence>
<dbReference type="AlphaFoldDB" id="A0A7H9BW75"/>
<dbReference type="SUPFAM" id="SSF47616">
    <property type="entry name" value="GST C-terminal domain-like"/>
    <property type="match status" value="1"/>
</dbReference>
<proteinExistence type="inferred from homology"/>
<dbReference type="PANTHER" id="PTHR44051:SF8">
    <property type="entry name" value="GLUTATHIONE S-TRANSFERASE GSTA"/>
    <property type="match status" value="1"/>
</dbReference>
<protein>
    <submittedName>
        <fullName evidence="4">Glutathione S-transferase family protein</fullName>
    </submittedName>
</protein>
<dbReference type="RefSeq" id="WP_024843552.1">
    <property type="nucleotide sequence ID" value="NZ_CP038203.1"/>
</dbReference>
<feature type="domain" description="GST C-terminal" evidence="3">
    <location>
        <begin position="89"/>
        <end position="210"/>
    </location>
</feature>
<reference evidence="4 5" key="1">
    <citation type="submission" date="2020-07" db="EMBL/GenBank/DDBJ databases">
        <title>The complete genome of Paracoccus pantotrophus ACCC 10489.</title>
        <authorList>
            <person name="Si Y."/>
        </authorList>
    </citation>
    <scope>NUCLEOTIDE SEQUENCE [LARGE SCALE GENOMIC DNA]</scope>
    <source>
        <strain evidence="4 5">ACCC10489</strain>
    </source>
</reference>
<dbReference type="InterPro" id="IPR036282">
    <property type="entry name" value="Glutathione-S-Trfase_C_sf"/>
</dbReference>
<dbReference type="SFLD" id="SFLDS00019">
    <property type="entry name" value="Glutathione_Transferase_(cytos"/>
    <property type="match status" value="1"/>
</dbReference>
<evidence type="ECO:0000259" key="2">
    <source>
        <dbReference type="PROSITE" id="PS50404"/>
    </source>
</evidence>
<dbReference type="Pfam" id="PF02798">
    <property type="entry name" value="GST_N"/>
    <property type="match status" value="1"/>
</dbReference>
<evidence type="ECO:0000256" key="1">
    <source>
        <dbReference type="RuleBase" id="RU003494"/>
    </source>
</evidence>
<dbReference type="EMBL" id="CP058690">
    <property type="protein sequence ID" value="QLH15660.1"/>
    <property type="molecule type" value="Genomic_DNA"/>
</dbReference>
<dbReference type="PROSITE" id="PS50405">
    <property type="entry name" value="GST_CTER"/>
    <property type="match status" value="1"/>
</dbReference>
<dbReference type="Gene3D" id="1.20.1050.10">
    <property type="match status" value="1"/>
</dbReference>
<evidence type="ECO:0000313" key="4">
    <source>
        <dbReference type="EMBL" id="QLH15660.1"/>
    </source>
</evidence>
<dbReference type="CDD" id="cd03207">
    <property type="entry name" value="GST_C_8"/>
    <property type="match status" value="1"/>
</dbReference>
<organism evidence="4 5">
    <name type="scientific">Paracoccus pantotrophus</name>
    <name type="common">Thiosphaera pantotropha</name>
    <dbReference type="NCBI Taxonomy" id="82367"/>
    <lineage>
        <taxon>Bacteria</taxon>
        <taxon>Pseudomonadati</taxon>
        <taxon>Pseudomonadota</taxon>
        <taxon>Alphaproteobacteria</taxon>
        <taxon>Rhodobacterales</taxon>
        <taxon>Paracoccaceae</taxon>
        <taxon>Paracoccus</taxon>
    </lineage>
</organism>
<dbReference type="FunFam" id="3.40.30.10:FF:000331">
    <property type="entry name" value="Glutathione S-transferase"/>
    <property type="match status" value="1"/>
</dbReference>
<evidence type="ECO:0000313" key="5">
    <source>
        <dbReference type="Proteomes" id="UP000509322"/>
    </source>
</evidence>
<name>A0A7H9BW75_PARPN</name>
<dbReference type="GO" id="GO:0016740">
    <property type="term" value="F:transferase activity"/>
    <property type="evidence" value="ECO:0007669"/>
    <property type="project" value="UniProtKB-KW"/>
</dbReference>
<dbReference type="PROSITE" id="PS50404">
    <property type="entry name" value="GST_NTER"/>
    <property type="match status" value="1"/>
</dbReference>
<evidence type="ECO:0000259" key="3">
    <source>
        <dbReference type="PROSITE" id="PS50405"/>
    </source>
</evidence>